<evidence type="ECO:0000256" key="3">
    <source>
        <dbReference type="ARBA" id="ARBA00023125"/>
    </source>
</evidence>
<evidence type="ECO:0000313" key="6">
    <source>
        <dbReference type="EMBL" id="TDL16378.1"/>
    </source>
</evidence>
<organism evidence="6 7">
    <name type="scientific">Rickenella mellea</name>
    <dbReference type="NCBI Taxonomy" id="50990"/>
    <lineage>
        <taxon>Eukaryota</taxon>
        <taxon>Fungi</taxon>
        <taxon>Dikarya</taxon>
        <taxon>Basidiomycota</taxon>
        <taxon>Agaricomycotina</taxon>
        <taxon>Agaricomycetes</taxon>
        <taxon>Hymenochaetales</taxon>
        <taxon>Rickenellaceae</taxon>
        <taxon>Rickenella</taxon>
    </lineage>
</organism>
<proteinExistence type="predicted"/>
<keyword evidence="3" id="KW-0238">DNA-binding</keyword>
<dbReference type="Gene3D" id="3.40.50.10130">
    <property type="match status" value="1"/>
</dbReference>
<dbReference type="GO" id="GO:0000724">
    <property type="term" value="P:double-strand break repair via homologous recombination"/>
    <property type="evidence" value="ECO:0007669"/>
    <property type="project" value="TreeGrafter"/>
</dbReference>
<evidence type="ECO:0000256" key="4">
    <source>
        <dbReference type="ARBA" id="ARBA00023204"/>
    </source>
</evidence>
<evidence type="ECO:0000259" key="5">
    <source>
        <dbReference type="Pfam" id="PF02732"/>
    </source>
</evidence>
<dbReference type="PANTHER" id="PTHR10150:SF0">
    <property type="entry name" value="DNA REPAIR ENDONUCLEASE XPF"/>
    <property type="match status" value="1"/>
</dbReference>
<dbReference type="EMBL" id="ML170244">
    <property type="protein sequence ID" value="TDL16378.1"/>
    <property type="molecule type" value="Genomic_DNA"/>
</dbReference>
<gene>
    <name evidence="6" type="ORF">BD410DRAFT_623541</name>
</gene>
<dbReference type="AlphaFoldDB" id="A0A4Y7PMN7"/>
<dbReference type="GO" id="GO:0003697">
    <property type="term" value="F:single-stranded DNA binding"/>
    <property type="evidence" value="ECO:0007669"/>
    <property type="project" value="TreeGrafter"/>
</dbReference>
<dbReference type="GO" id="GO:0000110">
    <property type="term" value="C:nucleotide-excision repair factor 1 complex"/>
    <property type="evidence" value="ECO:0007669"/>
    <property type="project" value="TreeGrafter"/>
</dbReference>
<dbReference type="GO" id="GO:1901255">
    <property type="term" value="P:nucleotide-excision repair involved in interstrand cross-link repair"/>
    <property type="evidence" value="ECO:0007669"/>
    <property type="project" value="TreeGrafter"/>
</dbReference>
<dbReference type="VEuPathDB" id="FungiDB:BD410DRAFT_623541"/>
<dbReference type="InterPro" id="IPR006166">
    <property type="entry name" value="ERCC4_domain"/>
</dbReference>
<dbReference type="OrthoDB" id="361020at2759"/>
<evidence type="ECO:0000313" key="7">
    <source>
        <dbReference type="Proteomes" id="UP000294933"/>
    </source>
</evidence>
<dbReference type="STRING" id="50990.A0A4Y7PMN7"/>
<name>A0A4Y7PMN7_9AGAM</name>
<accession>A0A4Y7PMN7</accession>
<protein>
    <recommendedName>
        <fullName evidence="5">ERCC4 domain-containing protein</fullName>
    </recommendedName>
</protein>
<dbReference type="Pfam" id="PF02732">
    <property type="entry name" value="ERCC4"/>
    <property type="match status" value="1"/>
</dbReference>
<dbReference type="Proteomes" id="UP000294933">
    <property type="component" value="Unassembled WGS sequence"/>
</dbReference>
<sequence>MSVHYKQPVLLIEFEEHKSFSLEVMSDAKSYVKPTGKYPAKKRPQDVEPSTISIASIQSKLVLLTLTFPRLRIMWSSSPYASAEIFNDLKLNNTDPDPAQAVAIGADEDPNVGAGVNASAEELLRALPGVTVTNVKYEMNRFGSGSAV</sequence>
<dbReference type="GO" id="GO:0000014">
    <property type="term" value="F:single-stranded DNA endodeoxyribonuclease activity"/>
    <property type="evidence" value="ECO:0007669"/>
    <property type="project" value="TreeGrafter"/>
</dbReference>
<feature type="domain" description="ERCC4" evidence="5">
    <location>
        <begin position="4"/>
        <end position="87"/>
    </location>
</feature>
<evidence type="ECO:0000256" key="1">
    <source>
        <dbReference type="ARBA" id="ARBA00022763"/>
    </source>
</evidence>
<dbReference type="GO" id="GO:0003684">
    <property type="term" value="F:damaged DNA binding"/>
    <property type="evidence" value="ECO:0007669"/>
    <property type="project" value="TreeGrafter"/>
</dbReference>
<dbReference type="PANTHER" id="PTHR10150">
    <property type="entry name" value="DNA REPAIR ENDONUCLEASE XPF"/>
    <property type="match status" value="1"/>
</dbReference>
<reference evidence="6 7" key="1">
    <citation type="submission" date="2018-06" db="EMBL/GenBank/DDBJ databases">
        <title>A transcriptomic atlas of mushroom development highlights an independent origin of complex multicellularity.</title>
        <authorList>
            <consortium name="DOE Joint Genome Institute"/>
            <person name="Krizsan K."/>
            <person name="Almasi E."/>
            <person name="Merenyi Z."/>
            <person name="Sahu N."/>
            <person name="Viragh M."/>
            <person name="Koszo T."/>
            <person name="Mondo S."/>
            <person name="Kiss B."/>
            <person name="Balint B."/>
            <person name="Kues U."/>
            <person name="Barry K."/>
            <person name="Hegedus J.C."/>
            <person name="Henrissat B."/>
            <person name="Johnson J."/>
            <person name="Lipzen A."/>
            <person name="Ohm R."/>
            <person name="Nagy I."/>
            <person name="Pangilinan J."/>
            <person name="Yan J."/>
            <person name="Xiong Y."/>
            <person name="Grigoriev I.V."/>
            <person name="Hibbett D.S."/>
            <person name="Nagy L.G."/>
        </authorList>
    </citation>
    <scope>NUCLEOTIDE SEQUENCE [LARGE SCALE GENOMIC DNA]</scope>
    <source>
        <strain evidence="6 7">SZMC22713</strain>
    </source>
</reference>
<keyword evidence="4" id="KW-0234">DNA repair</keyword>
<dbReference type="SUPFAM" id="SSF52980">
    <property type="entry name" value="Restriction endonuclease-like"/>
    <property type="match status" value="1"/>
</dbReference>
<keyword evidence="1" id="KW-0227">DNA damage</keyword>
<keyword evidence="2" id="KW-0378">Hydrolase</keyword>
<dbReference type="InterPro" id="IPR011335">
    <property type="entry name" value="Restrct_endonuc-II-like"/>
</dbReference>
<evidence type="ECO:0000256" key="2">
    <source>
        <dbReference type="ARBA" id="ARBA00022801"/>
    </source>
</evidence>
<dbReference type="GO" id="GO:0000712">
    <property type="term" value="P:resolution of meiotic recombination intermediates"/>
    <property type="evidence" value="ECO:0007669"/>
    <property type="project" value="TreeGrafter"/>
</dbReference>
<keyword evidence="7" id="KW-1185">Reference proteome</keyword>